<evidence type="ECO:0000259" key="6">
    <source>
        <dbReference type="SMART" id="SM00062"/>
    </source>
</evidence>
<evidence type="ECO:0000313" key="7">
    <source>
        <dbReference type="EMBL" id="MET3792341.1"/>
    </source>
</evidence>
<dbReference type="Proteomes" id="UP001549076">
    <property type="component" value="Unassembled WGS sequence"/>
</dbReference>
<evidence type="ECO:0000256" key="3">
    <source>
        <dbReference type="ARBA" id="ARBA00022729"/>
    </source>
</evidence>
<dbReference type="Gene3D" id="3.40.190.10">
    <property type="entry name" value="Periplasmic binding protein-like II"/>
    <property type="match status" value="2"/>
</dbReference>
<dbReference type="PROSITE" id="PS01039">
    <property type="entry name" value="SBP_BACTERIAL_3"/>
    <property type="match status" value="1"/>
</dbReference>
<comment type="caution">
    <text evidence="7">The sequence shown here is derived from an EMBL/GenBank/DDBJ whole genome shotgun (WGS) entry which is preliminary data.</text>
</comment>
<gene>
    <name evidence="7" type="ORF">ABID37_002558</name>
</gene>
<evidence type="ECO:0000313" key="8">
    <source>
        <dbReference type="Proteomes" id="UP001549076"/>
    </source>
</evidence>
<feature type="chain" id="PRO_5045650427" evidence="5">
    <location>
        <begin position="24"/>
        <end position="278"/>
    </location>
</feature>
<dbReference type="RefSeq" id="WP_354195265.1">
    <property type="nucleotide sequence ID" value="NZ_JBEPML010000008.1"/>
</dbReference>
<proteinExistence type="inferred from homology"/>
<sequence length="278" mass="29962">MKTKLTFVGAAFVLAATTGIAQADPIRIGTEGAYRPWNFVNEKGELDGFEIELAKNLCQRLNSECTFIQNSWDGLLPGLDAGRYDVLFSGFAMTASRTETAGMAGPYAILAMTFYTVADSPLASADAEGVVSFDRDPKAAEEAIQKMRTLLTGHTVGVSASGLSARFVESYFDGSADLKRYRRLDEIDIDVSSGRVAAGLTQLSYATDMIARTKDVSYKLIGPAFEGGMLGQGVGALVAKGNSDLQQKFQTVIDEAIKDGTIRELSEKWFSSDMTPVR</sequence>
<dbReference type="SUPFAM" id="SSF53850">
    <property type="entry name" value="Periplasmic binding protein-like II"/>
    <property type="match status" value="1"/>
</dbReference>
<evidence type="ECO:0000256" key="4">
    <source>
        <dbReference type="RuleBase" id="RU003744"/>
    </source>
</evidence>
<keyword evidence="8" id="KW-1185">Reference proteome</keyword>
<dbReference type="SMART" id="SM00062">
    <property type="entry name" value="PBPb"/>
    <property type="match status" value="1"/>
</dbReference>
<dbReference type="PANTHER" id="PTHR35936:SF19">
    <property type="entry name" value="AMINO-ACID-BINDING PROTEIN YXEM-RELATED"/>
    <property type="match status" value="1"/>
</dbReference>
<dbReference type="InterPro" id="IPR001638">
    <property type="entry name" value="Solute-binding_3/MltF_N"/>
</dbReference>
<dbReference type="PANTHER" id="PTHR35936">
    <property type="entry name" value="MEMBRANE-BOUND LYTIC MUREIN TRANSGLYCOSYLASE F"/>
    <property type="match status" value="1"/>
</dbReference>
<keyword evidence="3 5" id="KW-0732">Signal</keyword>
<organism evidence="7 8">
    <name type="scientific">Aquamicrobium terrae</name>
    <dbReference type="NCBI Taxonomy" id="1324945"/>
    <lineage>
        <taxon>Bacteria</taxon>
        <taxon>Pseudomonadati</taxon>
        <taxon>Pseudomonadota</taxon>
        <taxon>Alphaproteobacteria</taxon>
        <taxon>Hyphomicrobiales</taxon>
        <taxon>Phyllobacteriaceae</taxon>
        <taxon>Aquamicrobium</taxon>
    </lineage>
</organism>
<accession>A0ABV2MZV6</accession>
<comment type="similarity">
    <text evidence="2 4">Belongs to the bacterial solute-binding protein 3 family.</text>
</comment>
<evidence type="ECO:0000256" key="5">
    <source>
        <dbReference type="SAM" id="SignalP"/>
    </source>
</evidence>
<protein>
    <submittedName>
        <fullName evidence="7">Octopine/nopaline transport system substrate-binding protein</fullName>
    </submittedName>
</protein>
<dbReference type="EMBL" id="JBEPML010000008">
    <property type="protein sequence ID" value="MET3792341.1"/>
    <property type="molecule type" value="Genomic_DNA"/>
</dbReference>
<dbReference type="Pfam" id="PF00497">
    <property type="entry name" value="SBP_bac_3"/>
    <property type="match status" value="1"/>
</dbReference>
<name>A0ABV2MZV6_9HYPH</name>
<feature type="signal peptide" evidence="5">
    <location>
        <begin position="1"/>
        <end position="23"/>
    </location>
</feature>
<dbReference type="InterPro" id="IPR018313">
    <property type="entry name" value="SBP_3_CS"/>
</dbReference>
<reference evidence="7 8" key="1">
    <citation type="submission" date="2024-06" db="EMBL/GenBank/DDBJ databases">
        <title>Genomic Encyclopedia of Type Strains, Phase IV (KMG-IV): sequencing the most valuable type-strain genomes for metagenomic binning, comparative biology and taxonomic classification.</title>
        <authorList>
            <person name="Goeker M."/>
        </authorList>
    </citation>
    <scope>NUCLEOTIDE SEQUENCE [LARGE SCALE GENOMIC DNA]</scope>
    <source>
        <strain evidence="7 8">DSM 27865</strain>
    </source>
</reference>
<evidence type="ECO:0000256" key="2">
    <source>
        <dbReference type="ARBA" id="ARBA00010333"/>
    </source>
</evidence>
<evidence type="ECO:0000256" key="1">
    <source>
        <dbReference type="ARBA" id="ARBA00004196"/>
    </source>
</evidence>
<comment type="subcellular location">
    <subcellularLocation>
        <location evidence="1">Cell envelope</location>
    </subcellularLocation>
</comment>
<feature type="domain" description="Solute-binding protein family 3/N-terminal" evidence="6">
    <location>
        <begin position="25"/>
        <end position="273"/>
    </location>
</feature>